<dbReference type="eggNOG" id="KOG3087">
    <property type="taxonomic scope" value="Eukaryota"/>
</dbReference>
<dbReference type="EC" id="2.7.11.1" evidence="2"/>
<dbReference type="Gene3D" id="3.30.200.20">
    <property type="entry name" value="Phosphorylase Kinase, domain 1"/>
    <property type="match status" value="1"/>
</dbReference>
<dbReference type="GO" id="GO:0000408">
    <property type="term" value="C:EKC/KEOPS complex"/>
    <property type="evidence" value="ECO:0007669"/>
    <property type="project" value="TreeGrafter"/>
</dbReference>
<dbReference type="PROSITE" id="PS50011">
    <property type="entry name" value="PROTEIN_KINASE_DOM"/>
    <property type="match status" value="1"/>
</dbReference>
<keyword evidence="12" id="KW-1185">Reference proteome</keyword>
<evidence type="ECO:0000256" key="5">
    <source>
        <dbReference type="ARBA" id="ARBA00022741"/>
    </source>
</evidence>
<dbReference type="EMBL" id="AGNL01018578">
    <property type="protein sequence ID" value="EJK62865.1"/>
    <property type="molecule type" value="Genomic_DNA"/>
</dbReference>
<dbReference type="Pfam" id="PF06293">
    <property type="entry name" value="Kdo"/>
    <property type="match status" value="1"/>
</dbReference>
<organism evidence="11 12">
    <name type="scientific">Thalassiosira oceanica</name>
    <name type="common">Marine diatom</name>
    <dbReference type="NCBI Taxonomy" id="159749"/>
    <lineage>
        <taxon>Eukaryota</taxon>
        <taxon>Sar</taxon>
        <taxon>Stramenopiles</taxon>
        <taxon>Ochrophyta</taxon>
        <taxon>Bacillariophyta</taxon>
        <taxon>Coscinodiscophyceae</taxon>
        <taxon>Thalassiosirophycidae</taxon>
        <taxon>Thalassiosirales</taxon>
        <taxon>Thalassiosiraceae</taxon>
        <taxon>Thalassiosira</taxon>
    </lineage>
</organism>
<evidence type="ECO:0000256" key="7">
    <source>
        <dbReference type="ARBA" id="ARBA00022840"/>
    </source>
</evidence>
<evidence type="ECO:0000256" key="8">
    <source>
        <dbReference type="ARBA" id="ARBA00047899"/>
    </source>
</evidence>
<protein>
    <recommendedName>
        <fullName evidence="2">non-specific serine/threonine protein kinase</fullName>
        <ecNumber evidence="2">2.7.11.1</ecNumber>
    </recommendedName>
</protein>
<dbReference type="GO" id="GO:0005829">
    <property type="term" value="C:cytosol"/>
    <property type="evidence" value="ECO:0007669"/>
    <property type="project" value="TreeGrafter"/>
</dbReference>
<dbReference type="GO" id="GO:0004674">
    <property type="term" value="F:protein serine/threonine kinase activity"/>
    <property type="evidence" value="ECO:0007669"/>
    <property type="project" value="UniProtKB-EC"/>
</dbReference>
<dbReference type="SUPFAM" id="SSF56112">
    <property type="entry name" value="Protein kinase-like (PK-like)"/>
    <property type="match status" value="1"/>
</dbReference>
<evidence type="ECO:0000256" key="9">
    <source>
        <dbReference type="ARBA" id="ARBA00048679"/>
    </source>
</evidence>
<evidence type="ECO:0000313" key="12">
    <source>
        <dbReference type="Proteomes" id="UP000266841"/>
    </source>
</evidence>
<keyword evidence="3" id="KW-0808">Transferase</keyword>
<name>K0SBZ2_THAOC</name>
<comment type="similarity">
    <text evidence="1">Belongs to the protein kinase superfamily. BUD32 family.</text>
</comment>
<comment type="catalytic activity">
    <reaction evidence="9">
        <text>L-seryl-[protein] + ATP = O-phospho-L-seryl-[protein] + ADP + H(+)</text>
        <dbReference type="Rhea" id="RHEA:17989"/>
        <dbReference type="Rhea" id="RHEA-COMP:9863"/>
        <dbReference type="Rhea" id="RHEA-COMP:11604"/>
        <dbReference type="ChEBI" id="CHEBI:15378"/>
        <dbReference type="ChEBI" id="CHEBI:29999"/>
        <dbReference type="ChEBI" id="CHEBI:30616"/>
        <dbReference type="ChEBI" id="CHEBI:83421"/>
        <dbReference type="ChEBI" id="CHEBI:456216"/>
        <dbReference type="EC" id="2.7.11.1"/>
    </reaction>
</comment>
<dbReference type="PANTHER" id="PTHR12209">
    <property type="entry name" value="NON-SPECIFIC SERINE/THREONINE PROTEIN KINASE"/>
    <property type="match status" value="1"/>
</dbReference>
<dbReference type="InterPro" id="IPR000719">
    <property type="entry name" value="Prot_kinase_dom"/>
</dbReference>
<keyword evidence="4" id="KW-0819">tRNA processing</keyword>
<dbReference type="OrthoDB" id="3399at2759"/>
<dbReference type="GO" id="GO:0070525">
    <property type="term" value="P:tRNA threonylcarbamoyladenosine metabolic process"/>
    <property type="evidence" value="ECO:0007669"/>
    <property type="project" value="TreeGrafter"/>
</dbReference>
<proteinExistence type="inferred from homology"/>
<dbReference type="PROSITE" id="PS00109">
    <property type="entry name" value="PROTEIN_KINASE_TYR"/>
    <property type="match status" value="1"/>
</dbReference>
<gene>
    <name evidence="11" type="ORF">THAOC_16507</name>
</gene>
<reference evidence="11 12" key="1">
    <citation type="journal article" date="2012" name="Genome Biol.">
        <title>Genome and low-iron response of an oceanic diatom adapted to chronic iron limitation.</title>
        <authorList>
            <person name="Lommer M."/>
            <person name="Specht M."/>
            <person name="Roy A.S."/>
            <person name="Kraemer L."/>
            <person name="Andreson R."/>
            <person name="Gutowska M.A."/>
            <person name="Wolf J."/>
            <person name="Bergner S.V."/>
            <person name="Schilhabel M.B."/>
            <person name="Klostermeier U.C."/>
            <person name="Beiko R.G."/>
            <person name="Rosenstiel P."/>
            <person name="Hippler M."/>
            <person name="Laroche J."/>
        </authorList>
    </citation>
    <scope>NUCLEOTIDE SEQUENCE [LARGE SCALE GENOMIC DNA]</scope>
    <source>
        <strain evidence="11 12">CCMP1005</strain>
    </source>
</reference>
<dbReference type="GO" id="GO:0005524">
    <property type="term" value="F:ATP binding"/>
    <property type="evidence" value="ECO:0007669"/>
    <property type="project" value="UniProtKB-KW"/>
</dbReference>
<dbReference type="GO" id="GO:0005634">
    <property type="term" value="C:nucleus"/>
    <property type="evidence" value="ECO:0007669"/>
    <property type="project" value="TreeGrafter"/>
</dbReference>
<evidence type="ECO:0000256" key="4">
    <source>
        <dbReference type="ARBA" id="ARBA00022694"/>
    </source>
</evidence>
<comment type="catalytic activity">
    <reaction evidence="8">
        <text>L-threonyl-[protein] + ATP = O-phospho-L-threonyl-[protein] + ADP + H(+)</text>
        <dbReference type="Rhea" id="RHEA:46608"/>
        <dbReference type="Rhea" id="RHEA-COMP:11060"/>
        <dbReference type="Rhea" id="RHEA-COMP:11605"/>
        <dbReference type="ChEBI" id="CHEBI:15378"/>
        <dbReference type="ChEBI" id="CHEBI:30013"/>
        <dbReference type="ChEBI" id="CHEBI:30616"/>
        <dbReference type="ChEBI" id="CHEBI:61977"/>
        <dbReference type="ChEBI" id="CHEBI:456216"/>
        <dbReference type="EC" id="2.7.11.1"/>
    </reaction>
</comment>
<evidence type="ECO:0000259" key="10">
    <source>
        <dbReference type="PROSITE" id="PS50011"/>
    </source>
</evidence>
<keyword evidence="7" id="KW-0067">ATP-binding</keyword>
<dbReference type="InterPro" id="IPR008266">
    <property type="entry name" value="Tyr_kinase_AS"/>
</dbReference>
<sequence>MANKPRSNWSPAPPVELTSNSSLELLSQGAEARVWLLELNEPDATADSIGSVGRGRTVNVGRSISVPQLTSFAQKPSPLLVGNGVSRAVICKERFPKKYRHPQLDVSLTKSRTKGEARSLVRCQRAGVPCPNVLAIAQWPIESGEERNGMSPISYCLFMEKVDGCTVRQYLEVKSDEPAIKSVATEPALKRSKCNDETLYQPQDRVTTVIDADTLRVANTVGAILARMHTAGIIHGDLTTSNIMIRNPPAKSDDSWNPQLVFIDFGLASSISQTNQAGKKAKSHHKQQHNAEEKAVDLYVLERAFLSTHPGSDKLVDEVWRGYCEYEDASLPSGEYSQTANAVMKRLDQVRMRGRKRECFG</sequence>
<dbReference type="OMA" id="YCEYEDA"/>
<dbReference type="PANTHER" id="PTHR12209:SF0">
    <property type="entry name" value="EKC_KEOPS COMPLEX SUBUNIT TP53RK"/>
    <property type="match status" value="1"/>
</dbReference>
<dbReference type="AlphaFoldDB" id="K0SBZ2"/>
<evidence type="ECO:0000256" key="6">
    <source>
        <dbReference type="ARBA" id="ARBA00022777"/>
    </source>
</evidence>
<dbReference type="Proteomes" id="UP000266841">
    <property type="component" value="Unassembled WGS sequence"/>
</dbReference>
<dbReference type="InterPro" id="IPR011009">
    <property type="entry name" value="Kinase-like_dom_sf"/>
</dbReference>
<keyword evidence="6" id="KW-0418">Kinase</keyword>
<evidence type="ECO:0000256" key="2">
    <source>
        <dbReference type="ARBA" id="ARBA00012513"/>
    </source>
</evidence>
<keyword evidence="5" id="KW-0547">Nucleotide-binding</keyword>
<dbReference type="Gene3D" id="1.10.510.10">
    <property type="entry name" value="Transferase(Phosphotransferase) domain 1"/>
    <property type="match status" value="1"/>
</dbReference>
<feature type="domain" description="Protein kinase" evidence="10">
    <location>
        <begin position="20"/>
        <end position="361"/>
    </location>
</feature>
<evidence type="ECO:0000256" key="1">
    <source>
        <dbReference type="ARBA" id="ARBA00010630"/>
    </source>
</evidence>
<dbReference type="GO" id="GO:0008033">
    <property type="term" value="P:tRNA processing"/>
    <property type="evidence" value="ECO:0007669"/>
    <property type="project" value="UniProtKB-KW"/>
</dbReference>
<comment type="caution">
    <text evidence="11">The sequence shown here is derived from an EMBL/GenBank/DDBJ whole genome shotgun (WGS) entry which is preliminary data.</text>
</comment>
<accession>K0SBZ2</accession>
<evidence type="ECO:0000256" key="3">
    <source>
        <dbReference type="ARBA" id="ARBA00022679"/>
    </source>
</evidence>
<evidence type="ECO:0000313" key="11">
    <source>
        <dbReference type="EMBL" id="EJK62865.1"/>
    </source>
</evidence>